<name>A0ABP9EE00_9ACTN</name>
<dbReference type="PANTHER" id="PTHR47704">
    <property type="entry name" value="POTASSIUM TRANSPORTER KIMA"/>
    <property type="match status" value="1"/>
</dbReference>
<reference evidence="8" key="1">
    <citation type="journal article" date="2019" name="Int. J. Syst. Evol. Microbiol.">
        <title>The Global Catalogue of Microorganisms (GCM) 10K type strain sequencing project: providing services to taxonomists for standard genome sequencing and annotation.</title>
        <authorList>
            <consortium name="The Broad Institute Genomics Platform"/>
            <consortium name="The Broad Institute Genome Sequencing Center for Infectious Disease"/>
            <person name="Wu L."/>
            <person name="Ma J."/>
        </authorList>
    </citation>
    <scope>NUCLEOTIDE SEQUENCE [LARGE SCALE GENOMIC DNA]</scope>
    <source>
        <strain evidence="8">JCM 13006</strain>
    </source>
</reference>
<comment type="subcellular location">
    <subcellularLocation>
        <location evidence="1">Membrane</location>
        <topology evidence="1">Multi-pass membrane protein</topology>
    </subcellularLocation>
</comment>
<feature type="transmembrane region" description="Helical" evidence="6">
    <location>
        <begin position="61"/>
        <end position="84"/>
    </location>
</feature>
<feature type="transmembrane region" description="Helical" evidence="6">
    <location>
        <begin position="327"/>
        <end position="353"/>
    </location>
</feature>
<comment type="caution">
    <text evidence="7">The sequence shown here is derived from an EMBL/GenBank/DDBJ whole genome shotgun (WGS) entry which is preliminary data.</text>
</comment>
<accession>A0ABP9EE00</accession>
<feature type="transmembrane region" description="Helical" evidence="6">
    <location>
        <begin position="219"/>
        <end position="242"/>
    </location>
</feature>
<feature type="compositionally biased region" description="Basic and acidic residues" evidence="5">
    <location>
        <begin position="661"/>
        <end position="677"/>
    </location>
</feature>
<dbReference type="InterPro" id="IPR002293">
    <property type="entry name" value="AA/rel_permease1"/>
</dbReference>
<feature type="region of interest" description="Disordered" evidence="5">
    <location>
        <begin position="645"/>
        <end position="677"/>
    </location>
</feature>
<gene>
    <name evidence="7" type="ORF">GCM10023235_56170</name>
</gene>
<evidence type="ECO:0000256" key="2">
    <source>
        <dbReference type="ARBA" id="ARBA00022692"/>
    </source>
</evidence>
<evidence type="ECO:0000256" key="3">
    <source>
        <dbReference type="ARBA" id="ARBA00022989"/>
    </source>
</evidence>
<evidence type="ECO:0000256" key="1">
    <source>
        <dbReference type="ARBA" id="ARBA00004141"/>
    </source>
</evidence>
<feature type="transmembrane region" description="Helical" evidence="6">
    <location>
        <begin position="105"/>
        <end position="130"/>
    </location>
</feature>
<dbReference type="Proteomes" id="UP001501752">
    <property type="component" value="Unassembled WGS sequence"/>
</dbReference>
<feature type="transmembrane region" description="Helical" evidence="6">
    <location>
        <begin position="445"/>
        <end position="463"/>
    </location>
</feature>
<feature type="transmembrane region" description="Helical" evidence="6">
    <location>
        <begin position="400"/>
        <end position="424"/>
    </location>
</feature>
<evidence type="ECO:0000313" key="7">
    <source>
        <dbReference type="EMBL" id="GAA4870208.1"/>
    </source>
</evidence>
<feature type="transmembrane region" description="Helical" evidence="6">
    <location>
        <begin position="173"/>
        <end position="197"/>
    </location>
</feature>
<sequence length="677" mass="72257">MFNVPQALKRLVIGKAMRSEELGETLLPKRLALPIFASDPLSSVAYATGEILLVLTVGGTAFLYLTPWVAAGVVALMAVVVMSYRQVVHAYPSGGGSYEVVSKNLGPGAGLVVAASLLVDYVMTVAVSVASGVDNIISAFGGLAGYRVGLALFFVAVLTAMNLRGVRESGRAFAAPTYLFIGGILLMVVTGLVRVVFGDDPQAPTAAFGIHPAEGGDNLAGLGLLMLGLRAFASGCTALTGVEAISNGVPAFRAPKSKNAASTMSAMGIVAVLMFVGVTVLAMTSHVHYVDDACQLSGLPGDCAAYTQQTVIAQLASTFLGGDGSVLFYFIQAATALVLILAANTAFNGFPLLASILAQHRYLPRQMHTRGDRLAFSNGIIALAVVAGGLLWFYKADVTSLIHLYILGVFTSFTLSQVGMVRHWNRTLASESDPAVRAGAQRSRVINGLGAVTTALVLVIVLITKFTQGAWLAVLAAGLLWLMMRGIRRHYDAVSAELAVEDPRAESVRPSKVHGVVLVSKLHKATLRALGYAEAFRPDTLEALTVAVEQDATDELRGQWDAYGIEVPLKVLDSPYREITKPVVSYVRDYRRSSPREAVAVFIPEYVVGHWWEHLLHNQSALWLKSRLLFTPGVMVISVPWQLASAPRADRPARRAPGAARRGEPAQTRAEREPERV</sequence>
<feature type="transmembrane region" description="Helical" evidence="6">
    <location>
        <begin position="374"/>
        <end position="394"/>
    </location>
</feature>
<keyword evidence="3 6" id="KW-1133">Transmembrane helix</keyword>
<evidence type="ECO:0000313" key="8">
    <source>
        <dbReference type="Proteomes" id="UP001501752"/>
    </source>
</evidence>
<dbReference type="EMBL" id="BAABIS010000001">
    <property type="protein sequence ID" value="GAA4870208.1"/>
    <property type="molecule type" value="Genomic_DNA"/>
</dbReference>
<feature type="transmembrane region" description="Helical" evidence="6">
    <location>
        <begin position="263"/>
        <end position="283"/>
    </location>
</feature>
<keyword evidence="2 6" id="KW-0812">Transmembrane</keyword>
<evidence type="ECO:0000256" key="5">
    <source>
        <dbReference type="SAM" id="MobiDB-lite"/>
    </source>
</evidence>
<dbReference type="InterPro" id="IPR053153">
    <property type="entry name" value="APC_K+_Transporter"/>
</dbReference>
<keyword evidence="8" id="KW-1185">Reference proteome</keyword>
<feature type="transmembrane region" description="Helical" evidence="6">
    <location>
        <begin position="136"/>
        <end position="161"/>
    </location>
</feature>
<dbReference type="PANTHER" id="PTHR47704:SF1">
    <property type="entry name" value="POTASSIUM TRANSPORTER KIMA"/>
    <property type="match status" value="1"/>
</dbReference>
<dbReference type="Gene3D" id="1.20.1740.10">
    <property type="entry name" value="Amino acid/polyamine transporter I"/>
    <property type="match status" value="1"/>
</dbReference>
<evidence type="ECO:0000256" key="4">
    <source>
        <dbReference type="ARBA" id="ARBA00023136"/>
    </source>
</evidence>
<proteinExistence type="predicted"/>
<organism evidence="7 8">
    <name type="scientific">Kitasatospora terrestris</name>
    <dbReference type="NCBI Taxonomy" id="258051"/>
    <lineage>
        <taxon>Bacteria</taxon>
        <taxon>Bacillati</taxon>
        <taxon>Actinomycetota</taxon>
        <taxon>Actinomycetes</taxon>
        <taxon>Kitasatosporales</taxon>
        <taxon>Streptomycetaceae</taxon>
        <taxon>Kitasatospora</taxon>
    </lineage>
</organism>
<feature type="transmembrane region" description="Helical" evidence="6">
    <location>
        <begin position="469"/>
        <end position="487"/>
    </location>
</feature>
<dbReference type="Pfam" id="PF13520">
    <property type="entry name" value="AA_permease_2"/>
    <property type="match status" value="1"/>
</dbReference>
<keyword evidence="4 6" id="KW-0472">Membrane</keyword>
<protein>
    <submittedName>
        <fullName evidence="7">APC family permease</fullName>
    </submittedName>
</protein>
<evidence type="ECO:0000256" key="6">
    <source>
        <dbReference type="SAM" id="Phobius"/>
    </source>
</evidence>